<gene>
    <name evidence="3" type="ORF">F1599_04530</name>
</gene>
<protein>
    <submittedName>
        <fullName evidence="3">DNA-binding protein</fullName>
    </submittedName>
</protein>
<dbReference type="SUPFAM" id="SSF50249">
    <property type="entry name" value="Nucleic acid-binding proteins"/>
    <property type="match status" value="1"/>
</dbReference>
<proteinExistence type="predicted"/>
<dbReference type="InterPro" id="IPR002878">
    <property type="entry name" value="ChsH2_C"/>
</dbReference>
<dbReference type="PANTHER" id="PTHR34075">
    <property type="entry name" value="BLR3430 PROTEIN"/>
    <property type="match status" value="1"/>
</dbReference>
<evidence type="ECO:0000313" key="3">
    <source>
        <dbReference type="EMBL" id="KAA6129798.1"/>
    </source>
</evidence>
<dbReference type="Gene3D" id="6.10.30.10">
    <property type="match status" value="1"/>
</dbReference>
<name>A0A5M8B1U9_9BURK</name>
<dbReference type="Pfam" id="PF12172">
    <property type="entry name" value="zf-ChsH2"/>
    <property type="match status" value="1"/>
</dbReference>
<dbReference type="InterPro" id="IPR052513">
    <property type="entry name" value="Thioester_dehydratase-like"/>
</dbReference>
<dbReference type="PANTHER" id="PTHR34075:SF5">
    <property type="entry name" value="BLR3430 PROTEIN"/>
    <property type="match status" value="1"/>
</dbReference>
<dbReference type="InterPro" id="IPR012340">
    <property type="entry name" value="NA-bd_OB-fold"/>
</dbReference>
<accession>A0A5M8B1U9</accession>
<evidence type="ECO:0000259" key="2">
    <source>
        <dbReference type="Pfam" id="PF12172"/>
    </source>
</evidence>
<feature type="domain" description="ChsH2 rubredoxin-like zinc ribbon" evidence="2">
    <location>
        <begin position="21"/>
        <end position="55"/>
    </location>
</feature>
<organism evidence="3 4">
    <name type="scientific">Cupriavidus cauae</name>
    <dbReference type="NCBI Taxonomy" id="2608999"/>
    <lineage>
        <taxon>Bacteria</taxon>
        <taxon>Pseudomonadati</taxon>
        <taxon>Pseudomonadota</taxon>
        <taxon>Betaproteobacteria</taxon>
        <taxon>Burkholderiales</taxon>
        <taxon>Burkholderiaceae</taxon>
        <taxon>Cupriavidus</taxon>
    </lineage>
</organism>
<comment type="caution">
    <text evidence="3">The sequence shown here is derived from an EMBL/GenBank/DDBJ whole genome shotgun (WGS) entry which is preliminary data.</text>
</comment>
<dbReference type="EMBL" id="VWRN01000016">
    <property type="protein sequence ID" value="KAA6129798.1"/>
    <property type="molecule type" value="Genomic_DNA"/>
</dbReference>
<dbReference type="Pfam" id="PF01796">
    <property type="entry name" value="OB_ChsH2_C"/>
    <property type="match status" value="1"/>
</dbReference>
<dbReference type="InterPro" id="IPR022002">
    <property type="entry name" value="ChsH2_Znr"/>
</dbReference>
<evidence type="ECO:0000313" key="4">
    <source>
        <dbReference type="Proteomes" id="UP000324324"/>
    </source>
</evidence>
<evidence type="ECO:0000259" key="1">
    <source>
        <dbReference type="Pfam" id="PF01796"/>
    </source>
</evidence>
<sequence>MTTPTTEAQAEQGPDRLYAALLNEGRFRIQHCRDCDRHVFYPRNLCPHCGGEALDWADPKGTGTVYSTSVVRRKPDAGGDYNVALIDLDEGVRMMSRVEGVAPQAVRIGMRVRARVAPAAGDGVPAMVVFDPMEG</sequence>
<dbReference type="RefSeq" id="WP_150082329.1">
    <property type="nucleotide sequence ID" value="NZ_VWRN01000016.1"/>
</dbReference>
<keyword evidence="4" id="KW-1185">Reference proteome</keyword>
<dbReference type="AlphaFoldDB" id="A0A5M8B1U9"/>
<feature type="domain" description="ChsH2 C-terminal OB-fold" evidence="1">
    <location>
        <begin position="56"/>
        <end position="116"/>
    </location>
</feature>
<reference evidence="3 4" key="1">
    <citation type="submission" date="2019-09" db="EMBL/GenBank/DDBJ databases">
        <title>Isolation of a novel species in the genus Cupriavidus from patients with sepsis using whole genome sequencing.</title>
        <authorList>
            <person name="Kweon O.J."/>
            <person name="Lee M.-K."/>
        </authorList>
    </citation>
    <scope>NUCLEOTIDE SEQUENCE [LARGE SCALE GENOMIC DNA]</scope>
    <source>
        <strain evidence="3 4">MKL-01</strain>
    </source>
</reference>
<keyword evidence="3" id="KW-0238">DNA-binding</keyword>
<dbReference type="Proteomes" id="UP000324324">
    <property type="component" value="Unassembled WGS sequence"/>
</dbReference>
<dbReference type="GO" id="GO:0003677">
    <property type="term" value="F:DNA binding"/>
    <property type="evidence" value="ECO:0007669"/>
    <property type="project" value="UniProtKB-KW"/>
</dbReference>